<reference evidence="3" key="1">
    <citation type="submission" date="2020-05" db="EMBL/GenBank/DDBJ databases">
        <authorList>
            <person name="Chiriac C."/>
            <person name="Salcher M."/>
            <person name="Ghai R."/>
            <person name="Kavagutti S V."/>
        </authorList>
    </citation>
    <scope>NUCLEOTIDE SEQUENCE</scope>
</reference>
<dbReference type="Pfam" id="PF13539">
    <property type="entry name" value="Peptidase_M15_4"/>
    <property type="match status" value="1"/>
</dbReference>
<organism evidence="3">
    <name type="scientific">freshwater metagenome</name>
    <dbReference type="NCBI Taxonomy" id="449393"/>
    <lineage>
        <taxon>unclassified sequences</taxon>
        <taxon>metagenomes</taxon>
        <taxon>ecological metagenomes</taxon>
    </lineage>
</organism>
<evidence type="ECO:0000259" key="2">
    <source>
        <dbReference type="Pfam" id="PF13539"/>
    </source>
</evidence>
<protein>
    <submittedName>
        <fullName evidence="3">Unannotated protein</fullName>
    </submittedName>
</protein>
<gene>
    <name evidence="3" type="ORF">UFOPK2214_00369</name>
</gene>
<dbReference type="InterPro" id="IPR039561">
    <property type="entry name" value="Peptidase_M15C"/>
</dbReference>
<dbReference type="AlphaFoldDB" id="A0A6J6KFA4"/>
<dbReference type="Gene3D" id="3.30.1380.10">
    <property type="match status" value="1"/>
</dbReference>
<feature type="domain" description="Peptidase M15C" evidence="2">
    <location>
        <begin position="273"/>
        <end position="326"/>
    </location>
</feature>
<accession>A0A6J6KFA4</accession>
<dbReference type="GO" id="GO:0008233">
    <property type="term" value="F:peptidase activity"/>
    <property type="evidence" value="ECO:0007669"/>
    <property type="project" value="InterPro"/>
</dbReference>
<dbReference type="EMBL" id="CAEZWJ010000007">
    <property type="protein sequence ID" value="CAB4647788.1"/>
    <property type="molecule type" value="Genomic_DNA"/>
</dbReference>
<feature type="region of interest" description="Disordered" evidence="1">
    <location>
        <begin position="357"/>
        <end position="386"/>
    </location>
</feature>
<dbReference type="InterPro" id="IPR009045">
    <property type="entry name" value="Zn_M74/Hedgehog-like"/>
</dbReference>
<evidence type="ECO:0000313" key="3">
    <source>
        <dbReference type="EMBL" id="CAB4647788.1"/>
    </source>
</evidence>
<sequence length="386" mass="41474">MVSAVAESGAVGHIVKFPTVGLTGHIRDGVDITRLGNGWRIPMATMIAPAAYLRDVAGDAVATLALPGTVLMGERSASIRKAKAGDVVTLRDHKFRKRDFVIAAIVPNDFVDYGDLFITTESAVVLGDMRIARVTITNIPSVKGVLSALAARGFVINDSLRLRTSWDRANPDGTLGSSSIKKLLGEFAFRPTGGSGIQIETAWLYRNISFSHRFTSIGLRNNCHKAVIGAIQSALNEVKAAGLAQKINLQNSNSYGGCYVARYNRLSSKFGTPSRHAYGMALDINTTTNAQGAVPQLDCRVVRIFRKWGFAWGGNFWPTDGMHFEYVGEPRDQIGYPSRYCPNKVVVPPTTVPIFGTTTTTTSTTSSTSSTTTSSTTTSVPVTSTT</sequence>
<evidence type="ECO:0000256" key="1">
    <source>
        <dbReference type="SAM" id="MobiDB-lite"/>
    </source>
</evidence>
<name>A0A6J6KFA4_9ZZZZ</name>
<dbReference type="SUPFAM" id="SSF55166">
    <property type="entry name" value="Hedgehog/DD-peptidase"/>
    <property type="match status" value="1"/>
</dbReference>
<proteinExistence type="predicted"/>